<evidence type="ECO:0000313" key="7">
    <source>
        <dbReference type="Proteomes" id="UP001202248"/>
    </source>
</evidence>
<keyword evidence="7" id="KW-1185">Reference proteome</keyword>
<dbReference type="Pfam" id="PF01520">
    <property type="entry name" value="Amidase_3"/>
    <property type="match status" value="1"/>
</dbReference>
<dbReference type="InterPro" id="IPR002508">
    <property type="entry name" value="MurNAc-LAA_cat"/>
</dbReference>
<dbReference type="SUPFAM" id="SSF53187">
    <property type="entry name" value="Zn-dependent exopeptidases"/>
    <property type="match status" value="1"/>
</dbReference>
<protein>
    <recommendedName>
        <fullName evidence="2">N-acetylmuramoyl-L-alanine amidase</fullName>
        <ecNumber evidence="2">3.5.1.28</ecNumber>
    </recommendedName>
</protein>
<evidence type="ECO:0000256" key="4">
    <source>
        <dbReference type="SAM" id="SignalP"/>
    </source>
</evidence>
<dbReference type="RefSeq" id="WP_240827055.1">
    <property type="nucleotide sequence ID" value="NZ_JAKWBL010000001.1"/>
</dbReference>
<comment type="caution">
    <text evidence="6">The sequence shown here is derived from an EMBL/GenBank/DDBJ whole genome shotgun (WGS) entry which is preliminary data.</text>
</comment>
<proteinExistence type="predicted"/>
<keyword evidence="3" id="KW-0378">Hydrolase</keyword>
<comment type="catalytic activity">
    <reaction evidence="1">
        <text>Hydrolyzes the link between N-acetylmuramoyl residues and L-amino acid residues in certain cell-wall glycopeptides.</text>
        <dbReference type="EC" id="3.5.1.28"/>
    </reaction>
</comment>
<dbReference type="CDD" id="cd02696">
    <property type="entry name" value="MurNAc-LAA"/>
    <property type="match status" value="1"/>
</dbReference>
<dbReference type="PANTHER" id="PTHR30404:SF0">
    <property type="entry name" value="N-ACETYLMURAMOYL-L-ALANINE AMIDASE AMIC"/>
    <property type="match status" value="1"/>
</dbReference>
<feature type="signal peptide" evidence="4">
    <location>
        <begin position="1"/>
        <end position="23"/>
    </location>
</feature>
<reference evidence="6 7" key="1">
    <citation type="submission" date="2022-02" db="EMBL/GenBank/DDBJ databases">
        <authorList>
            <person name="Min J."/>
        </authorList>
    </citation>
    <scope>NUCLEOTIDE SEQUENCE [LARGE SCALE GENOMIC DNA]</scope>
    <source>
        <strain evidence="6 7">GR10-1</strain>
    </source>
</reference>
<evidence type="ECO:0000256" key="3">
    <source>
        <dbReference type="ARBA" id="ARBA00022801"/>
    </source>
</evidence>
<sequence>MIRSVFLSAYLVSLCLITNSQQAVPPVKTIIVDAGHGGSDIGARGTETNEATITLAVAKKLAVALRETFPTIKTLETRPNYPLPGNHTNANAANRYRAEFANENHGELFISLHCNAAGRHPGGWYTKKVVGRTAKTRYVKKGKKR</sequence>
<evidence type="ECO:0000313" key="6">
    <source>
        <dbReference type="EMBL" id="MCH5597683.1"/>
    </source>
</evidence>
<keyword evidence="4" id="KW-0732">Signal</keyword>
<feature type="chain" id="PRO_5046780315" description="N-acetylmuramoyl-L-alanine amidase" evidence="4">
    <location>
        <begin position="24"/>
        <end position="145"/>
    </location>
</feature>
<feature type="domain" description="MurNAc-LAA" evidence="5">
    <location>
        <begin position="30"/>
        <end position="120"/>
    </location>
</feature>
<organism evidence="6 7">
    <name type="scientific">Niabella ginsengisoli</name>
    <dbReference type="NCBI Taxonomy" id="522298"/>
    <lineage>
        <taxon>Bacteria</taxon>
        <taxon>Pseudomonadati</taxon>
        <taxon>Bacteroidota</taxon>
        <taxon>Chitinophagia</taxon>
        <taxon>Chitinophagales</taxon>
        <taxon>Chitinophagaceae</taxon>
        <taxon>Niabella</taxon>
    </lineage>
</organism>
<name>A0ABS9SH42_9BACT</name>
<evidence type="ECO:0000256" key="2">
    <source>
        <dbReference type="ARBA" id="ARBA00011901"/>
    </source>
</evidence>
<dbReference type="PANTHER" id="PTHR30404">
    <property type="entry name" value="N-ACETYLMURAMOYL-L-ALANINE AMIDASE"/>
    <property type="match status" value="1"/>
</dbReference>
<accession>A0ABS9SH42</accession>
<dbReference type="EMBL" id="JAKWBL010000001">
    <property type="protein sequence ID" value="MCH5597683.1"/>
    <property type="molecule type" value="Genomic_DNA"/>
</dbReference>
<dbReference type="InterPro" id="IPR050695">
    <property type="entry name" value="N-acetylmuramoyl_amidase_3"/>
</dbReference>
<dbReference type="EC" id="3.5.1.28" evidence="2"/>
<dbReference type="Gene3D" id="3.40.630.40">
    <property type="entry name" value="Zn-dependent exopeptidases"/>
    <property type="match status" value="1"/>
</dbReference>
<dbReference type="Proteomes" id="UP001202248">
    <property type="component" value="Unassembled WGS sequence"/>
</dbReference>
<gene>
    <name evidence="6" type="ORF">MKP09_07065</name>
</gene>
<evidence type="ECO:0000256" key="1">
    <source>
        <dbReference type="ARBA" id="ARBA00001561"/>
    </source>
</evidence>
<evidence type="ECO:0000259" key="5">
    <source>
        <dbReference type="Pfam" id="PF01520"/>
    </source>
</evidence>